<evidence type="ECO:0000313" key="2">
    <source>
        <dbReference type="Proteomes" id="UP001209229"/>
    </source>
</evidence>
<dbReference type="InterPro" id="IPR011004">
    <property type="entry name" value="Trimer_LpxA-like_sf"/>
</dbReference>
<protein>
    <submittedName>
        <fullName evidence="1">Poly-gamma-glutamate biosynthesis protein</fullName>
    </submittedName>
</protein>
<dbReference type="AlphaFoldDB" id="A0AAE3M3X7"/>
<dbReference type="EMBL" id="JAPDPJ010000017">
    <property type="protein sequence ID" value="MCW3786649.1"/>
    <property type="molecule type" value="Genomic_DNA"/>
</dbReference>
<proteinExistence type="predicted"/>
<evidence type="ECO:0000313" key="1">
    <source>
        <dbReference type="EMBL" id="MCW3786649.1"/>
    </source>
</evidence>
<keyword evidence="2" id="KW-1185">Reference proteome</keyword>
<dbReference type="Gene3D" id="2.160.10.10">
    <property type="entry name" value="Hexapeptide repeat proteins"/>
    <property type="match status" value="1"/>
</dbReference>
<dbReference type="PANTHER" id="PTHR42811">
    <property type="entry name" value="SERINE ACETYLTRANSFERASE"/>
    <property type="match status" value="1"/>
</dbReference>
<accession>A0AAE3M3X7</accession>
<dbReference type="SUPFAM" id="SSF51161">
    <property type="entry name" value="Trimeric LpxA-like enzymes"/>
    <property type="match status" value="1"/>
</dbReference>
<sequence>MSVITTKKELSSVLKHEKQMYYDYMFQTRSRLFMGWLKHEPIYLILKWQKASRIADYYLYASHHGGNILDKLLYLFYIRKRNIKANRLGIEITTTNIAPGFLLYHFGATVINGGTMIGKNCRMHGNNCIGNSGPQNPECPVIGDNVMIGVGAKIIGNINIANNIKIAAGAVVVNSVYEEGITIGGIPAKQIK</sequence>
<name>A0AAE3M3X7_9BACT</name>
<reference evidence="1" key="1">
    <citation type="submission" date="2022-10" db="EMBL/GenBank/DDBJ databases">
        <authorList>
            <person name="Yu W.X."/>
        </authorList>
    </citation>
    <scope>NUCLEOTIDE SEQUENCE</scope>
    <source>
        <strain evidence="1">AAT</strain>
    </source>
</reference>
<dbReference type="Proteomes" id="UP001209229">
    <property type="component" value="Unassembled WGS sequence"/>
</dbReference>
<comment type="caution">
    <text evidence="1">The sequence shown here is derived from an EMBL/GenBank/DDBJ whole genome shotgun (WGS) entry which is preliminary data.</text>
</comment>
<dbReference type="RefSeq" id="WP_301190213.1">
    <property type="nucleotide sequence ID" value="NZ_JAPDPJ010000017.1"/>
</dbReference>
<gene>
    <name evidence="1" type="ORF">OM075_09230</name>
</gene>
<organism evidence="1 2">
    <name type="scientific">Plebeiibacterium sediminum</name>
    <dbReference type="NCBI Taxonomy" id="2992112"/>
    <lineage>
        <taxon>Bacteria</taxon>
        <taxon>Pseudomonadati</taxon>
        <taxon>Bacteroidota</taxon>
        <taxon>Bacteroidia</taxon>
        <taxon>Marinilabiliales</taxon>
        <taxon>Marinilabiliaceae</taxon>
        <taxon>Plebeiibacterium</taxon>
    </lineage>
</organism>